<evidence type="ECO:0000313" key="2">
    <source>
        <dbReference type="Proteomes" id="UP000716291"/>
    </source>
</evidence>
<organism evidence="1 2">
    <name type="scientific">Rhizopus oryzae</name>
    <name type="common">Mucormycosis agent</name>
    <name type="synonym">Rhizopus arrhizus var. delemar</name>
    <dbReference type="NCBI Taxonomy" id="64495"/>
    <lineage>
        <taxon>Eukaryota</taxon>
        <taxon>Fungi</taxon>
        <taxon>Fungi incertae sedis</taxon>
        <taxon>Mucoromycota</taxon>
        <taxon>Mucoromycotina</taxon>
        <taxon>Mucoromycetes</taxon>
        <taxon>Mucorales</taxon>
        <taxon>Mucorineae</taxon>
        <taxon>Rhizopodaceae</taxon>
        <taxon>Rhizopus</taxon>
    </lineage>
</organism>
<comment type="caution">
    <text evidence="1">The sequence shown here is derived from an EMBL/GenBank/DDBJ whole genome shotgun (WGS) entry which is preliminary data.</text>
</comment>
<dbReference type="Proteomes" id="UP000716291">
    <property type="component" value="Unassembled WGS sequence"/>
</dbReference>
<evidence type="ECO:0008006" key="3">
    <source>
        <dbReference type="Google" id="ProtNLM"/>
    </source>
</evidence>
<dbReference type="EMBL" id="JAANQT010003908">
    <property type="protein sequence ID" value="KAG1300636.1"/>
    <property type="molecule type" value="Genomic_DNA"/>
</dbReference>
<accession>A0A9P7BLM4</accession>
<sequence>MLGYDTNAKVNIHKTEAFSLDGRPYPESIDVFSTQGITKWHDHSSPSPLRYLGFPLIQSLTQRRYLEGQLLQTVQSQCDIFSQRQLSIRGRVTIVNSLILSKIWYVLRLVHLPKDFFKKLRSIVYQFVWRNCKPTIKYAQLCSPIQSGGLGLLDPMIQQRNLQIRWIEQLLGDPLPHSCSQPFLLDHMRRFHSAGSGSRLAMFFPSLRAPIAAHSTNFMVNIFAAMESFDLEDLQSVSCNAATLLVLPLSSVLALTPEDYWTTKSRYSKLKVSQFFTFDRSFGCFRPQVSIDRPTTPRLAAQLLQDIQNRTVKLNNLIWPLILQQNQSVGDIDDTPFVELLTSSPQWIAYKPKIFRLSLIEVF</sequence>
<evidence type="ECO:0000313" key="1">
    <source>
        <dbReference type="EMBL" id="KAG1300636.1"/>
    </source>
</evidence>
<protein>
    <recommendedName>
        <fullName evidence="3">Reverse transcriptase</fullName>
    </recommendedName>
</protein>
<keyword evidence="2" id="KW-1185">Reference proteome</keyword>
<dbReference type="PANTHER" id="PTHR33116">
    <property type="entry name" value="REVERSE TRANSCRIPTASE ZINC-BINDING DOMAIN-CONTAINING PROTEIN-RELATED-RELATED"/>
    <property type="match status" value="1"/>
</dbReference>
<dbReference type="AlphaFoldDB" id="A0A9P7BLM4"/>
<proteinExistence type="predicted"/>
<dbReference type="PANTHER" id="PTHR33116:SF78">
    <property type="entry name" value="OS12G0587133 PROTEIN"/>
    <property type="match status" value="1"/>
</dbReference>
<name>A0A9P7BLM4_RHIOR</name>
<reference evidence="1" key="1">
    <citation type="journal article" date="2020" name="Microb. Genom.">
        <title>Genetic diversity of clinical and environmental Mucorales isolates obtained from an investigation of mucormycosis cases among solid organ transplant recipients.</title>
        <authorList>
            <person name="Nguyen M.H."/>
            <person name="Kaul D."/>
            <person name="Muto C."/>
            <person name="Cheng S.J."/>
            <person name="Richter R.A."/>
            <person name="Bruno V.M."/>
            <person name="Liu G."/>
            <person name="Beyhan S."/>
            <person name="Sundermann A.J."/>
            <person name="Mounaud S."/>
            <person name="Pasculle A.W."/>
            <person name="Nierman W.C."/>
            <person name="Driscoll E."/>
            <person name="Cumbie R."/>
            <person name="Clancy C.J."/>
            <person name="Dupont C.L."/>
        </authorList>
    </citation>
    <scope>NUCLEOTIDE SEQUENCE</scope>
    <source>
        <strain evidence="1">GL11</strain>
    </source>
</reference>
<gene>
    <name evidence="1" type="ORF">G6F64_012513</name>
</gene>